<gene>
    <name evidence="1" type="ORF">ABOM_006828</name>
</gene>
<dbReference type="AlphaFoldDB" id="A0A1F7ZYT3"/>
<evidence type="ECO:0000313" key="1">
    <source>
        <dbReference type="EMBL" id="OGM44399.1"/>
    </source>
</evidence>
<reference evidence="1 2" key="1">
    <citation type="journal article" date="2016" name="Genome Biol. Evol.">
        <title>Draft genome sequence of an aflatoxigenic Aspergillus species, A. bombycis.</title>
        <authorList>
            <person name="Moore G.G."/>
            <person name="Mack B.M."/>
            <person name="Beltz S.B."/>
            <person name="Gilbert M.K."/>
        </authorList>
    </citation>
    <scope>NUCLEOTIDE SEQUENCE [LARGE SCALE GENOMIC DNA]</scope>
    <source>
        <strain evidence="2">NRRL 26010</strain>
    </source>
</reference>
<comment type="caution">
    <text evidence="1">The sequence shown here is derived from an EMBL/GenBank/DDBJ whole genome shotgun (WGS) entry which is preliminary data.</text>
</comment>
<dbReference type="GeneID" id="34450218"/>
<dbReference type="Proteomes" id="UP000179179">
    <property type="component" value="Unassembled WGS sequence"/>
</dbReference>
<organism evidence="1 2">
    <name type="scientific">Aspergillus bombycis</name>
    <dbReference type="NCBI Taxonomy" id="109264"/>
    <lineage>
        <taxon>Eukaryota</taxon>
        <taxon>Fungi</taxon>
        <taxon>Dikarya</taxon>
        <taxon>Ascomycota</taxon>
        <taxon>Pezizomycotina</taxon>
        <taxon>Eurotiomycetes</taxon>
        <taxon>Eurotiomycetidae</taxon>
        <taxon>Eurotiales</taxon>
        <taxon>Aspergillaceae</taxon>
        <taxon>Aspergillus</taxon>
    </lineage>
</organism>
<sequence length="519" mass="58157">MAYTVDLGSDIFYSTKCDLYLTLHTSVEMLIPAGATRLQSVETLKNVLYSGTIWVDQAPELRLNIHVSAESGLSRPLSILTSQIGDALCNSQCWLELGLGALFKNCDHWTENSSSTTFRLSFGLRRRPGGSVTAETSKRPALVKSFTNAVPPLYTPAFHISAIDISMIYSRRSQPLRYISSSTAPENCGATPRMEIPYLVDKVVEHSQDSASASILLANDTCQVSEFISLFNIGFSALVRDDPPRIYKYPTLKKSDLQSLSRIAPSVFSLRYREAMNERSQLMPLIAKSMCSILKSTQNKSLQDKAAALETSQRRRLDGLSSVPEVMDMKTTIMTSLWCIAQKKLYKPEASRKLSPLWPTLRPCSVSLLQRYTVTKEYIEEHIQFHDDWDIDETETSDCYLGTNGDIEVYNPYETSILLSDGRNTSVYSDIMESQKSEFDCLEYSPTTPNSSWETDHGKQCVSTGKSLYVDRLSDDEMLMSDRFDDYVSTSLPISCISSDIDVEGPYGRESDDMLGDQL</sequence>
<evidence type="ECO:0000313" key="2">
    <source>
        <dbReference type="Proteomes" id="UP000179179"/>
    </source>
</evidence>
<protein>
    <submittedName>
        <fullName evidence="1">Uncharacterized protein</fullName>
    </submittedName>
</protein>
<dbReference type="EMBL" id="LYCR01000056">
    <property type="protein sequence ID" value="OGM44399.1"/>
    <property type="molecule type" value="Genomic_DNA"/>
</dbReference>
<accession>A0A1F7ZYT3</accession>
<dbReference type="OrthoDB" id="4187154at2759"/>
<dbReference type="STRING" id="109264.A0A1F7ZYT3"/>
<keyword evidence="2" id="KW-1185">Reference proteome</keyword>
<dbReference type="RefSeq" id="XP_022388116.1">
    <property type="nucleotide sequence ID" value="XM_022533957.1"/>
</dbReference>
<name>A0A1F7ZYT3_9EURO</name>
<proteinExistence type="predicted"/>